<evidence type="ECO:0000313" key="2">
    <source>
        <dbReference type="EMBL" id="KAK0611810.1"/>
    </source>
</evidence>
<keyword evidence="1" id="KW-0732">Signal</keyword>
<accession>A0AA39U4U6</accession>
<keyword evidence="3" id="KW-1185">Reference proteome</keyword>
<protein>
    <submittedName>
        <fullName evidence="2">Uncharacterized protein</fullName>
    </submittedName>
</protein>
<reference evidence="2" key="1">
    <citation type="submission" date="2023-06" db="EMBL/GenBank/DDBJ databases">
        <title>Genome-scale phylogeny and comparative genomics of the fungal order Sordariales.</title>
        <authorList>
            <consortium name="Lawrence Berkeley National Laboratory"/>
            <person name="Hensen N."/>
            <person name="Bonometti L."/>
            <person name="Westerberg I."/>
            <person name="Brannstrom I.O."/>
            <person name="Guillou S."/>
            <person name="Cros-Aarteil S."/>
            <person name="Calhoun S."/>
            <person name="Haridas S."/>
            <person name="Kuo A."/>
            <person name="Mondo S."/>
            <person name="Pangilinan J."/>
            <person name="Riley R."/>
            <person name="Labutti K."/>
            <person name="Andreopoulos B."/>
            <person name="Lipzen A."/>
            <person name="Chen C."/>
            <person name="Yanf M."/>
            <person name="Daum C."/>
            <person name="Ng V."/>
            <person name="Clum A."/>
            <person name="Steindorff A."/>
            <person name="Ohm R."/>
            <person name="Martin F."/>
            <person name="Silar P."/>
            <person name="Natvig D."/>
            <person name="Lalanne C."/>
            <person name="Gautier V."/>
            <person name="Ament-Velasquez S.L."/>
            <person name="Kruys A."/>
            <person name="Hutchinson M.I."/>
            <person name="Powell A.J."/>
            <person name="Barry K."/>
            <person name="Miller A.N."/>
            <person name="Grigoriev I.V."/>
            <person name="Debuchy R."/>
            <person name="Gladieux P."/>
            <person name="Thoren M.H."/>
            <person name="Johannesson H."/>
        </authorList>
    </citation>
    <scope>NUCLEOTIDE SEQUENCE</scope>
    <source>
        <strain evidence="2">CBS 606.72</strain>
    </source>
</reference>
<dbReference type="AlphaFoldDB" id="A0AA39U4U6"/>
<comment type="caution">
    <text evidence="2">The sequence shown here is derived from an EMBL/GenBank/DDBJ whole genome shotgun (WGS) entry which is preliminary data.</text>
</comment>
<sequence length="92" mass="10355">MRLSQVLVALGFTSGALAADCRPGLNWYLEPNDCICMLSTTGELLTQQTNSICDQMRYRTFDGVCMVDKDMRQAFKDRCKALNQESVIGHCR</sequence>
<feature type="signal peptide" evidence="1">
    <location>
        <begin position="1"/>
        <end position="18"/>
    </location>
</feature>
<name>A0AA39U4U6_9PEZI</name>
<dbReference type="EMBL" id="JAULSU010000007">
    <property type="protein sequence ID" value="KAK0611810.1"/>
    <property type="molecule type" value="Genomic_DNA"/>
</dbReference>
<dbReference type="Proteomes" id="UP001175000">
    <property type="component" value="Unassembled WGS sequence"/>
</dbReference>
<proteinExistence type="predicted"/>
<evidence type="ECO:0000313" key="3">
    <source>
        <dbReference type="Proteomes" id="UP001175000"/>
    </source>
</evidence>
<evidence type="ECO:0000256" key="1">
    <source>
        <dbReference type="SAM" id="SignalP"/>
    </source>
</evidence>
<feature type="chain" id="PRO_5041275222" evidence="1">
    <location>
        <begin position="19"/>
        <end position="92"/>
    </location>
</feature>
<organism evidence="2 3">
    <name type="scientific">Immersiella caudata</name>
    <dbReference type="NCBI Taxonomy" id="314043"/>
    <lineage>
        <taxon>Eukaryota</taxon>
        <taxon>Fungi</taxon>
        <taxon>Dikarya</taxon>
        <taxon>Ascomycota</taxon>
        <taxon>Pezizomycotina</taxon>
        <taxon>Sordariomycetes</taxon>
        <taxon>Sordariomycetidae</taxon>
        <taxon>Sordariales</taxon>
        <taxon>Lasiosphaeriaceae</taxon>
        <taxon>Immersiella</taxon>
    </lineage>
</organism>
<gene>
    <name evidence="2" type="ORF">B0T14DRAFT_439471</name>
</gene>